<accession>A0AA35M932</accession>
<reference evidence="3" key="1">
    <citation type="submission" date="2023-01" db="EMBL/GenBank/DDBJ databases">
        <authorList>
            <person name="Piombo E."/>
        </authorList>
    </citation>
    <scope>NUCLEOTIDE SEQUENCE</scope>
</reference>
<feature type="compositionally biased region" description="Pro residues" evidence="1">
    <location>
        <begin position="108"/>
        <end position="118"/>
    </location>
</feature>
<organism evidence="3 4">
    <name type="scientific">Clonostachys chloroleuca</name>
    <dbReference type="NCBI Taxonomy" id="1926264"/>
    <lineage>
        <taxon>Eukaryota</taxon>
        <taxon>Fungi</taxon>
        <taxon>Dikarya</taxon>
        <taxon>Ascomycota</taxon>
        <taxon>Pezizomycotina</taxon>
        <taxon>Sordariomycetes</taxon>
        <taxon>Hypocreomycetidae</taxon>
        <taxon>Hypocreales</taxon>
        <taxon>Bionectriaceae</taxon>
        <taxon>Clonostachys</taxon>
    </lineage>
</organism>
<gene>
    <name evidence="3" type="ORF">CCHLO57077_00018227</name>
</gene>
<evidence type="ECO:0000256" key="2">
    <source>
        <dbReference type="SAM" id="SignalP"/>
    </source>
</evidence>
<keyword evidence="4" id="KW-1185">Reference proteome</keyword>
<dbReference type="EMBL" id="CABFNP030001206">
    <property type="protein sequence ID" value="CAI6092390.1"/>
    <property type="molecule type" value="Genomic_DNA"/>
</dbReference>
<comment type="caution">
    <text evidence="3">The sequence shown here is derived from an EMBL/GenBank/DDBJ whole genome shotgun (WGS) entry which is preliminary data.</text>
</comment>
<dbReference type="AlphaFoldDB" id="A0AA35M932"/>
<evidence type="ECO:0000313" key="4">
    <source>
        <dbReference type="Proteomes" id="UP001160390"/>
    </source>
</evidence>
<feature type="region of interest" description="Disordered" evidence="1">
    <location>
        <begin position="99"/>
        <end position="125"/>
    </location>
</feature>
<proteinExistence type="predicted"/>
<keyword evidence="2" id="KW-0732">Signal</keyword>
<name>A0AA35M932_9HYPO</name>
<dbReference type="Proteomes" id="UP001160390">
    <property type="component" value="Unassembled WGS sequence"/>
</dbReference>
<sequence length="125" mass="13987">MIVLKHSSVTAIFWLGLASRGLAQSLDEPDNLAIRGENVEEIIARDIDLSLKERDDDDGLETRDNEDELVEVRDFEDDLAVQEFEEALLEARGVYAREAGLRPRPRPRPAPAPNPAPPSSGRRTR</sequence>
<feature type="signal peptide" evidence="2">
    <location>
        <begin position="1"/>
        <end position="23"/>
    </location>
</feature>
<feature type="chain" id="PRO_5041219254" evidence="2">
    <location>
        <begin position="24"/>
        <end position="125"/>
    </location>
</feature>
<evidence type="ECO:0000313" key="3">
    <source>
        <dbReference type="EMBL" id="CAI6092390.1"/>
    </source>
</evidence>
<protein>
    <submittedName>
        <fullName evidence="3">Uncharacterized protein</fullName>
    </submittedName>
</protein>
<evidence type="ECO:0000256" key="1">
    <source>
        <dbReference type="SAM" id="MobiDB-lite"/>
    </source>
</evidence>